<keyword evidence="1" id="KW-0812">Transmembrane</keyword>
<sequence length="624" mass="74616">MNDKQTRGREVNMDNIFQDPIKTFYEPLVINIKEKFNKVFKEKIMNNLTEKLLVEYKDNENTIDKLNKEQDIRYKKDKVFWREKTNYFIKILCFCIIGIFFLWFFLNNSKILRKYRWFSYETKVRIEELRDRDKSILLQVYSRYSLADIKDIILEEFQIKRVHNYHPEELKAFTDNSKFLCFYSVNKYAIRNSHYYDLLYSVLEWKDVITVGSAEPVFHYNESLLKDSTNIYGNHIEKTPFVTIKNATSIATNYLPKFSFVENEDKTMNQDEYNEAIRNGAILLENQEFYKYYGFDFNNEVDTLSYFGTNVQEKFIAYAKYMISNNEVTYPLIKTQSNIYSSREYNNSLLFYSKVHDWLQYEIDLEKRWTIEEINDKLVLLITDVLKPVFKSLTKLYLNRYISSESFNEVGNDYISSYKNMKNIEKEIGENNIYWLNKIIGGRFFSFVTRRAHRNANYQIVGSDYINKTIELTIKMTSFNASEEFAHVYKKGVCVKVPYIRYKQFSEFKKTFINDEFHLSEINAEIYAHNNNNSYAISNTGNENLDLLIRENKITFNAEATKNIHELEKAIKIISKFYSKFTKLHYYSKFLVDNQGISIYINEVNESDVNLELIDKIIKETIYE</sequence>
<organism evidence="2 3">
    <name type="scientific">Mycoplasma phocoeninasale</name>
    <dbReference type="NCBI Taxonomy" id="2726117"/>
    <lineage>
        <taxon>Bacteria</taxon>
        <taxon>Bacillati</taxon>
        <taxon>Mycoplasmatota</taxon>
        <taxon>Mollicutes</taxon>
        <taxon>Mycoplasmataceae</taxon>
        <taxon>Mycoplasma</taxon>
    </lineage>
</organism>
<accession>A0A858U4X6</accession>
<dbReference type="Proteomes" id="UP000501728">
    <property type="component" value="Chromosome"/>
</dbReference>
<evidence type="ECO:0000256" key="1">
    <source>
        <dbReference type="SAM" id="Phobius"/>
    </source>
</evidence>
<protein>
    <submittedName>
        <fullName evidence="2">Uncharacterized protein</fullName>
    </submittedName>
</protein>
<dbReference type="AlphaFoldDB" id="A0A858U4X6"/>
<keyword evidence="3" id="KW-1185">Reference proteome</keyword>
<dbReference type="EMBL" id="CP051480">
    <property type="protein sequence ID" value="QJG66305.1"/>
    <property type="molecule type" value="Genomic_DNA"/>
</dbReference>
<dbReference type="KEGG" id="mphn:HGG64_01075"/>
<keyword evidence="1" id="KW-0472">Membrane</keyword>
<reference evidence="2 3" key="1">
    <citation type="submission" date="2020-04" db="EMBL/GenBank/DDBJ databases">
        <title>Novel Mycoplasma species detected in Phocoena phocoena (harbor porpoise) from the USA.</title>
        <authorList>
            <person name="Volokhov D.V."/>
        </authorList>
    </citation>
    <scope>NUCLEOTIDE SEQUENCE [LARGE SCALE GENOMIC DNA]</scope>
    <source>
        <strain evidence="2 3">C264-NAS</strain>
    </source>
</reference>
<feature type="transmembrane region" description="Helical" evidence="1">
    <location>
        <begin position="87"/>
        <end position="106"/>
    </location>
</feature>
<dbReference type="RefSeq" id="WP_169580129.1">
    <property type="nucleotide sequence ID" value="NZ_CP051480.1"/>
</dbReference>
<evidence type="ECO:0000313" key="3">
    <source>
        <dbReference type="Proteomes" id="UP000501728"/>
    </source>
</evidence>
<keyword evidence="1" id="KW-1133">Transmembrane helix</keyword>
<gene>
    <name evidence="2" type="ORF">HGG64_01075</name>
</gene>
<name>A0A858U4X6_9MOLU</name>
<proteinExistence type="predicted"/>
<evidence type="ECO:0000313" key="2">
    <source>
        <dbReference type="EMBL" id="QJG66305.1"/>
    </source>
</evidence>